<dbReference type="CDD" id="cd12172">
    <property type="entry name" value="PGDH_like_2"/>
    <property type="match status" value="1"/>
</dbReference>
<keyword evidence="2 3" id="KW-0560">Oxidoreductase</keyword>
<evidence type="ECO:0000259" key="5">
    <source>
        <dbReference type="Pfam" id="PF02826"/>
    </source>
</evidence>
<evidence type="ECO:0000256" key="3">
    <source>
        <dbReference type="RuleBase" id="RU003719"/>
    </source>
</evidence>
<accession>A0ABU0E8I1</accession>
<evidence type="ECO:0000313" key="7">
    <source>
        <dbReference type="Proteomes" id="UP001230220"/>
    </source>
</evidence>
<sequence length="308" mass="34570">MKVLITSNSFSKFDETPRQKMLDLGWELIGNRYKHIMNEEEMMGEVNEVDAIILGSDTVSKKVLDKANDLQIISRYGVGIDNIDLETAKEKGIEVTVTANCNTEAVADYAIGLMLSTLRHICNVDSNLKKNTWKKETGLDLCNKTVGVFGLGAIGREVVKRLQGFNCKILGYDKYVDEDYCKNENITIKEPKEIFKEADIITLHMPGNVDGSYFISKRELDMMKSSMVIINTARASLIDEEAMICALKDKRIYGYGTDVFAEEPLVNKEFADLDNVVLSPHNAAVSVEAINKMSHKAVDNLIEYFKTK</sequence>
<proteinExistence type="inferred from homology"/>
<feature type="domain" description="D-isomer specific 2-hydroxyacid dehydrogenase catalytic" evidence="4">
    <location>
        <begin position="35"/>
        <end position="307"/>
    </location>
</feature>
<dbReference type="PANTHER" id="PTHR10996">
    <property type="entry name" value="2-HYDROXYACID DEHYDROGENASE-RELATED"/>
    <property type="match status" value="1"/>
</dbReference>
<dbReference type="Pfam" id="PF00389">
    <property type="entry name" value="2-Hacid_dh"/>
    <property type="match status" value="1"/>
</dbReference>
<dbReference type="InterPro" id="IPR006139">
    <property type="entry name" value="D-isomer_2_OHA_DH_cat_dom"/>
</dbReference>
<reference evidence="6 7" key="1">
    <citation type="submission" date="2023-07" db="EMBL/GenBank/DDBJ databases">
        <title>Genomic Encyclopedia of Type Strains, Phase IV (KMG-IV): sequencing the most valuable type-strain genomes for metagenomic binning, comparative biology and taxonomic classification.</title>
        <authorList>
            <person name="Goeker M."/>
        </authorList>
    </citation>
    <scope>NUCLEOTIDE SEQUENCE [LARGE SCALE GENOMIC DNA]</scope>
    <source>
        <strain evidence="6 7">DSM 16784</strain>
    </source>
</reference>
<evidence type="ECO:0000313" key="6">
    <source>
        <dbReference type="EMBL" id="MDQ0363208.1"/>
    </source>
</evidence>
<dbReference type="InterPro" id="IPR029752">
    <property type="entry name" value="D-isomer_DH_CS1"/>
</dbReference>
<dbReference type="SUPFAM" id="SSF52283">
    <property type="entry name" value="Formate/glycerate dehydrogenase catalytic domain-like"/>
    <property type="match status" value="1"/>
</dbReference>
<organism evidence="6 7">
    <name type="scientific">Breznakia pachnodae</name>
    <dbReference type="NCBI Taxonomy" id="265178"/>
    <lineage>
        <taxon>Bacteria</taxon>
        <taxon>Bacillati</taxon>
        <taxon>Bacillota</taxon>
        <taxon>Erysipelotrichia</taxon>
        <taxon>Erysipelotrichales</taxon>
        <taxon>Erysipelotrichaceae</taxon>
        <taxon>Breznakia</taxon>
    </lineage>
</organism>
<dbReference type="RefSeq" id="WP_307411969.1">
    <property type="nucleotide sequence ID" value="NZ_JAUSUR010000010.1"/>
</dbReference>
<gene>
    <name evidence="6" type="ORF">J2S15_003969</name>
</gene>
<dbReference type="Proteomes" id="UP001230220">
    <property type="component" value="Unassembled WGS sequence"/>
</dbReference>
<dbReference type="SUPFAM" id="SSF51735">
    <property type="entry name" value="NAD(P)-binding Rossmann-fold domains"/>
    <property type="match status" value="1"/>
</dbReference>
<dbReference type="InterPro" id="IPR006140">
    <property type="entry name" value="D-isomer_DH_NAD-bd"/>
</dbReference>
<protein>
    <submittedName>
        <fullName evidence="6">D-3-phosphoglycerate dehydrogenase</fullName>
        <ecNumber evidence="6">1.1.1.95</ecNumber>
    </submittedName>
</protein>
<dbReference type="EMBL" id="JAUSUR010000010">
    <property type="protein sequence ID" value="MDQ0363208.1"/>
    <property type="molecule type" value="Genomic_DNA"/>
</dbReference>
<comment type="similarity">
    <text evidence="1 3">Belongs to the D-isomer specific 2-hydroxyacid dehydrogenase family.</text>
</comment>
<keyword evidence="7" id="KW-1185">Reference proteome</keyword>
<dbReference type="InterPro" id="IPR036291">
    <property type="entry name" value="NAD(P)-bd_dom_sf"/>
</dbReference>
<dbReference type="Gene3D" id="3.40.50.720">
    <property type="entry name" value="NAD(P)-binding Rossmann-like Domain"/>
    <property type="match status" value="2"/>
</dbReference>
<dbReference type="PROSITE" id="PS00065">
    <property type="entry name" value="D_2_HYDROXYACID_DH_1"/>
    <property type="match status" value="1"/>
</dbReference>
<dbReference type="InterPro" id="IPR050223">
    <property type="entry name" value="D-isomer_2-hydroxyacid_DH"/>
</dbReference>
<evidence type="ECO:0000256" key="1">
    <source>
        <dbReference type="ARBA" id="ARBA00005854"/>
    </source>
</evidence>
<dbReference type="EC" id="1.1.1.95" evidence="6"/>
<dbReference type="Pfam" id="PF02826">
    <property type="entry name" value="2-Hacid_dh_C"/>
    <property type="match status" value="1"/>
</dbReference>
<dbReference type="PANTHER" id="PTHR10996:SF283">
    <property type="entry name" value="GLYOXYLATE_HYDROXYPYRUVATE REDUCTASE B"/>
    <property type="match status" value="1"/>
</dbReference>
<dbReference type="GO" id="GO:0004617">
    <property type="term" value="F:phosphoglycerate dehydrogenase activity"/>
    <property type="evidence" value="ECO:0007669"/>
    <property type="project" value="UniProtKB-EC"/>
</dbReference>
<evidence type="ECO:0000259" key="4">
    <source>
        <dbReference type="Pfam" id="PF00389"/>
    </source>
</evidence>
<name>A0ABU0E8I1_9FIRM</name>
<evidence type="ECO:0000256" key="2">
    <source>
        <dbReference type="ARBA" id="ARBA00023002"/>
    </source>
</evidence>
<comment type="caution">
    <text evidence="6">The sequence shown here is derived from an EMBL/GenBank/DDBJ whole genome shotgun (WGS) entry which is preliminary data.</text>
</comment>
<feature type="domain" description="D-isomer specific 2-hydroxyacid dehydrogenase NAD-binding" evidence="5">
    <location>
        <begin position="111"/>
        <end position="283"/>
    </location>
</feature>